<organism evidence="1 2">
    <name type="scientific">Pseudomonas fluorescens</name>
    <dbReference type="NCBI Taxonomy" id="294"/>
    <lineage>
        <taxon>Bacteria</taxon>
        <taxon>Pseudomonadati</taxon>
        <taxon>Pseudomonadota</taxon>
        <taxon>Gammaproteobacteria</taxon>
        <taxon>Pseudomonadales</taxon>
        <taxon>Pseudomonadaceae</taxon>
        <taxon>Pseudomonas</taxon>
    </lineage>
</organism>
<protein>
    <recommendedName>
        <fullName evidence="3">Tail fiber assembly protein</fullName>
    </recommendedName>
</protein>
<proteinExistence type="predicted"/>
<name>A0A5E7NA43_PSEFL</name>
<accession>A0A5E7NA43</accession>
<reference evidence="1 2" key="1">
    <citation type="submission" date="2019-09" db="EMBL/GenBank/DDBJ databases">
        <authorList>
            <person name="Chandra G."/>
            <person name="Truman W A."/>
        </authorList>
    </citation>
    <scope>NUCLEOTIDE SEQUENCE [LARGE SCALE GENOMIC DNA]</scope>
    <source>
        <strain evidence="1">PS870</strain>
    </source>
</reference>
<dbReference type="EMBL" id="CABVIK010000015">
    <property type="protein sequence ID" value="VVP34084.1"/>
    <property type="molecule type" value="Genomic_DNA"/>
</dbReference>
<dbReference type="AlphaFoldDB" id="A0A5E7NA43"/>
<evidence type="ECO:0000313" key="2">
    <source>
        <dbReference type="Proteomes" id="UP000349468"/>
    </source>
</evidence>
<gene>
    <name evidence="1" type="ORF">PS870_04473</name>
</gene>
<dbReference type="RefSeq" id="WP_154912974.1">
    <property type="nucleotide sequence ID" value="NZ_CABVIK010000015.1"/>
</dbReference>
<dbReference type="Pfam" id="PF02413">
    <property type="entry name" value="Caudo_TAP"/>
    <property type="match status" value="1"/>
</dbReference>
<sequence>MRTFAQIQDEKLHWKFEQEDAPDFAENLVIVEITDLAPMPEEGWSYEGGDFMPPPPPTAEEIMARIQAKIAVERQQADDAIAPLQDAVDIDDATDTEILLLKNWKKFRVALNRLADQPGYPTSIEWPPIPT</sequence>
<evidence type="ECO:0000313" key="1">
    <source>
        <dbReference type="EMBL" id="VVP34084.1"/>
    </source>
</evidence>
<dbReference type="InterPro" id="IPR003458">
    <property type="entry name" value="Phage_T4_Gp38_tail_assem"/>
</dbReference>
<evidence type="ECO:0008006" key="3">
    <source>
        <dbReference type="Google" id="ProtNLM"/>
    </source>
</evidence>
<dbReference type="Proteomes" id="UP000349468">
    <property type="component" value="Unassembled WGS sequence"/>
</dbReference>